<comment type="caution">
    <text evidence="3">The sequence shown here is derived from an EMBL/GenBank/DDBJ whole genome shotgun (WGS) entry which is preliminary data.</text>
</comment>
<evidence type="ECO:0000313" key="4">
    <source>
        <dbReference type="Proteomes" id="UP000774570"/>
    </source>
</evidence>
<sequence length="90" mass="9692">MTIGASIALIIIGAILAYAVNFQLSGIDINLVGIILIVGGLIGLVVGIVRITTARRRLGVPPGTTRVREERFYGDEVPPAPRSGYERRDY</sequence>
<organism evidence="3 4">
    <name type="scientific">Actinomadura parmotrematis</name>
    <dbReference type="NCBI Taxonomy" id="2864039"/>
    <lineage>
        <taxon>Bacteria</taxon>
        <taxon>Bacillati</taxon>
        <taxon>Actinomycetota</taxon>
        <taxon>Actinomycetes</taxon>
        <taxon>Streptosporangiales</taxon>
        <taxon>Thermomonosporaceae</taxon>
        <taxon>Actinomadura</taxon>
    </lineage>
</organism>
<proteinExistence type="predicted"/>
<evidence type="ECO:0000256" key="1">
    <source>
        <dbReference type="SAM" id="Phobius"/>
    </source>
</evidence>
<gene>
    <name evidence="3" type="ORF">K1Y72_19075</name>
</gene>
<keyword evidence="1" id="KW-0812">Transmembrane</keyword>
<dbReference type="InterPro" id="IPR045597">
    <property type="entry name" value="DUF6458"/>
</dbReference>
<dbReference type="Proteomes" id="UP000774570">
    <property type="component" value="Unassembled WGS sequence"/>
</dbReference>
<feature type="transmembrane region" description="Helical" evidence="1">
    <location>
        <begin position="29"/>
        <end position="49"/>
    </location>
</feature>
<keyword evidence="1" id="KW-0472">Membrane</keyword>
<dbReference type="EMBL" id="JAIBOA010000011">
    <property type="protein sequence ID" value="MBW8484493.1"/>
    <property type="molecule type" value="Genomic_DNA"/>
</dbReference>
<evidence type="ECO:0000259" key="2">
    <source>
        <dbReference type="Pfam" id="PF20059"/>
    </source>
</evidence>
<accession>A0ABS7FYH3</accession>
<evidence type="ECO:0000313" key="3">
    <source>
        <dbReference type="EMBL" id="MBW8484493.1"/>
    </source>
</evidence>
<feature type="domain" description="DUF6458" evidence="2">
    <location>
        <begin position="1"/>
        <end position="59"/>
    </location>
</feature>
<name>A0ABS7FYH3_9ACTN</name>
<dbReference type="RefSeq" id="WP_220167708.1">
    <property type="nucleotide sequence ID" value="NZ_JAIBOA010000011.1"/>
</dbReference>
<keyword evidence="1" id="KW-1133">Transmembrane helix</keyword>
<dbReference type="Pfam" id="PF20059">
    <property type="entry name" value="DUF6458"/>
    <property type="match status" value="1"/>
</dbReference>
<reference evidence="3 4" key="1">
    <citation type="submission" date="2021-07" db="EMBL/GenBank/DDBJ databases">
        <title>Actinomadura sp. PM05-2 isolated from lichen.</title>
        <authorList>
            <person name="Somphong A."/>
            <person name="Phongsopitanun W."/>
            <person name="Tanasupawat S."/>
            <person name="Peongsungnone V."/>
        </authorList>
    </citation>
    <scope>NUCLEOTIDE SEQUENCE [LARGE SCALE GENOMIC DNA]</scope>
    <source>
        <strain evidence="3 4">PM05-2</strain>
    </source>
</reference>
<keyword evidence="4" id="KW-1185">Reference proteome</keyword>
<protein>
    <recommendedName>
        <fullName evidence="2">DUF6458 domain-containing protein</fullName>
    </recommendedName>
</protein>